<reference evidence="2" key="1">
    <citation type="submission" date="2015-04" db="UniProtKB">
        <authorList>
            <consortium name="EnsemblPlants"/>
        </authorList>
    </citation>
    <scope>IDENTIFICATION</scope>
</reference>
<dbReference type="AlphaFoldDB" id="A0A0E0MLV6"/>
<feature type="compositionally biased region" description="Acidic residues" evidence="1">
    <location>
        <begin position="16"/>
        <end position="42"/>
    </location>
</feature>
<dbReference type="HOGENOM" id="CLU_1996321_0_0_1"/>
<feature type="region of interest" description="Disordered" evidence="1">
    <location>
        <begin position="14"/>
        <end position="96"/>
    </location>
</feature>
<dbReference type="Proteomes" id="UP000026962">
    <property type="component" value="Chromosome 12"/>
</dbReference>
<protein>
    <submittedName>
        <fullName evidence="2">Uncharacterized protein</fullName>
    </submittedName>
</protein>
<keyword evidence="3" id="KW-1185">Reference proteome</keyword>
<sequence length="125" mass="14107">MARKCSWPAMSQIWASDEEAVDEGEEVDGSESEVVDDSEEAVESLMMARRRRWRGSEKAAAQEDAGRRRSRRRRRSSEKAAAQENARSSRTRVGIILSPVDQHGSSRNTQQYTNNQIHIWAGCGN</sequence>
<proteinExistence type="predicted"/>
<dbReference type="EnsemblPlants" id="OPUNC12G09140.1">
    <property type="protein sequence ID" value="OPUNC12G09140.1"/>
    <property type="gene ID" value="OPUNC12G09140"/>
</dbReference>
<evidence type="ECO:0000256" key="1">
    <source>
        <dbReference type="SAM" id="MobiDB-lite"/>
    </source>
</evidence>
<organism evidence="2">
    <name type="scientific">Oryza punctata</name>
    <name type="common">Red rice</name>
    <dbReference type="NCBI Taxonomy" id="4537"/>
    <lineage>
        <taxon>Eukaryota</taxon>
        <taxon>Viridiplantae</taxon>
        <taxon>Streptophyta</taxon>
        <taxon>Embryophyta</taxon>
        <taxon>Tracheophyta</taxon>
        <taxon>Spermatophyta</taxon>
        <taxon>Magnoliopsida</taxon>
        <taxon>Liliopsida</taxon>
        <taxon>Poales</taxon>
        <taxon>Poaceae</taxon>
        <taxon>BOP clade</taxon>
        <taxon>Oryzoideae</taxon>
        <taxon>Oryzeae</taxon>
        <taxon>Oryzinae</taxon>
        <taxon>Oryza</taxon>
    </lineage>
</organism>
<evidence type="ECO:0000313" key="2">
    <source>
        <dbReference type="EnsemblPlants" id="OPUNC12G09140.1"/>
    </source>
</evidence>
<name>A0A0E0MLV6_ORYPU</name>
<evidence type="ECO:0000313" key="3">
    <source>
        <dbReference type="Proteomes" id="UP000026962"/>
    </source>
</evidence>
<feature type="compositionally biased region" description="Basic and acidic residues" evidence="1">
    <location>
        <begin position="54"/>
        <end position="67"/>
    </location>
</feature>
<accession>A0A0E0MLV6</accession>
<dbReference type="OMA" id="ESLMMAR"/>
<dbReference type="Gramene" id="OPUNC12G09140.1">
    <property type="protein sequence ID" value="OPUNC12G09140.1"/>
    <property type="gene ID" value="OPUNC12G09140"/>
</dbReference>
<reference evidence="2" key="2">
    <citation type="submission" date="2018-05" db="EMBL/GenBank/DDBJ databases">
        <title>OpunRS2 (Oryza punctata Reference Sequence Version 2).</title>
        <authorList>
            <person name="Zhang J."/>
            <person name="Kudrna D."/>
            <person name="Lee S."/>
            <person name="Talag J."/>
            <person name="Welchert J."/>
            <person name="Wing R.A."/>
        </authorList>
    </citation>
    <scope>NUCLEOTIDE SEQUENCE [LARGE SCALE GENOMIC DNA]</scope>
</reference>